<keyword evidence="5" id="KW-1185">Reference proteome</keyword>
<reference evidence="4 5" key="1">
    <citation type="submission" date="2020-08" db="EMBL/GenBank/DDBJ databases">
        <title>Plant Genome Project.</title>
        <authorList>
            <person name="Zhang R.-G."/>
        </authorList>
    </citation>
    <scope>NUCLEOTIDE SEQUENCE [LARGE SCALE GENOMIC DNA]</scope>
    <source>
        <tissue evidence="4">Rhizome</tissue>
    </source>
</reference>
<keyword evidence="1" id="KW-0863">Zinc-finger</keyword>
<dbReference type="EMBL" id="JACMSC010000011">
    <property type="protein sequence ID" value="KAG6501656.1"/>
    <property type="molecule type" value="Genomic_DNA"/>
</dbReference>
<dbReference type="GO" id="GO:0008270">
    <property type="term" value="F:zinc ion binding"/>
    <property type="evidence" value="ECO:0007669"/>
    <property type="project" value="UniProtKB-KW"/>
</dbReference>
<evidence type="ECO:0000259" key="3">
    <source>
        <dbReference type="PROSITE" id="PS50157"/>
    </source>
</evidence>
<keyword evidence="2" id="KW-0472">Membrane</keyword>
<keyword evidence="2" id="KW-1133">Transmembrane helix</keyword>
<evidence type="ECO:0000313" key="5">
    <source>
        <dbReference type="Proteomes" id="UP000734854"/>
    </source>
</evidence>
<comment type="caution">
    <text evidence="4">The sequence shown here is derived from an EMBL/GenBank/DDBJ whole genome shotgun (WGS) entry which is preliminary data.</text>
</comment>
<feature type="domain" description="C2H2-type" evidence="3">
    <location>
        <begin position="129"/>
        <end position="153"/>
    </location>
</feature>
<dbReference type="InterPro" id="IPR013087">
    <property type="entry name" value="Znf_C2H2_type"/>
</dbReference>
<sequence>MLDLCILIAGHVEMTTATSCFNPFLYFFALLLVHLACFFFPPSGGEQQEPSQFNRRRARRAAPSSLLKASTSAPAKTPVKYSISLRSCLAQGLCFLTPKNKEPEQRKTEAAAAVVLDHEYRYTSRFNMYSCPDCDEDFRIPQLLDLHRSTKHSFSDLSCSDPGYNVVRIIFFAGWKGRGPVAVHRLLKIHHSGRTLARFEEYRAAVRSRAETIVVGGGGGEERCVADGNERLGFYSTTCLCGLGGGACGVGRCEACPVVRRGSFAGKSGRELGVMATHATGWGAHVAPAAREMRQAGERKVIVMCRVVAGRVAHGAAAAEKKAAVAEGFDSVIPGCRSVAGGEEDELLLVFSPKALLPCFVIIYTA</sequence>
<feature type="transmembrane region" description="Helical" evidence="2">
    <location>
        <begin position="24"/>
        <end position="41"/>
    </location>
</feature>
<proteinExistence type="predicted"/>
<dbReference type="PANTHER" id="PTHR31681:SF104">
    <property type="entry name" value="OS03G0264600 PROTEIN"/>
    <property type="match status" value="1"/>
</dbReference>
<dbReference type="Gene3D" id="3.90.228.10">
    <property type="match status" value="1"/>
</dbReference>
<keyword evidence="2" id="KW-0812">Transmembrane</keyword>
<evidence type="ECO:0000313" key="4">
    <source>
        <dbReference type="EMBL" id="KAG6501656.1"/>
    </source>
</evidence>
<gene>
    <name evidence="4" type="ORF">ZIOFF_041539</name>
</gene>
<keyword evidence="1" id="KW-0862">Zinc</keyword>
<dbReference type="PROSITE" id="PS50157">
    <property type="entry name" value="ZINC_FINGER_C2H2_2"/>
    <property type="match status" value="1"/>
</dbReference>
<dbReference type="SUPFAM" id="SSF56399">
    <property type="entry name" value="ADP-ribosylation"/>
    <property type="match status" value="1"/>
</dbReference>
<evidence type="ECO:0000256" key="1">
    <source>
        <dbReference type="PROSITE-ProRule" id="PRU00042"/>
    </source>
</evidence>
<accession>A0A8J5L5E4</accession>
<dbReference type="AlphaFoldDB" id="A0A8J5L5E4"/>
<keyword evidence="1" id="KW-0479">Metal-binding</keyword>
<dbReference type="PANTHER" id="PTHR31681">
    <property type="entry name" value="C2H2-LIKE ZINC FINGER PROTEIN"/>
    <property type="match status" value="1"/>
</dbReference>
<dbReference type="PROSITE" id="PS00028">
    <property type="entry name" value="ZINC_FINGER_C2H2_1"/>
    <property type="match status" value="1"/>
</dbReference>
<organism evidence="4 5">
    <name type="scientific">Zingiber officinale</name>
    <name type="common">Ginger</name>
    <name type="synonym">Amomum zingiber</name>
    <dbReference type="NCBI Taxonomy" id="94328"/>
    <lineage>
        <taxon>Eukaryota</taxon>
        <taxon>Viridiplantae</taxon>
        <taxon>Streptophyta</taxon>
        <taxon>Embryophyta</taxon>
        <taxon>Tracheophyta</taxon>
        <taxon>Spermatophyta</taxon>
        <taxon>Magnoliopsida</taxon>
        <taxon>Liliopsida</taxon>
        <taxon>Zingiberales</taxon>
        <taxon>Zingiberaceae</taxon>
        <taxon>Zingiber</taxon>
    </lineage>
</organism>
<evidence type="ECO:0000256" key="2">
    <source>
        <dbReference type="SAM" id="Phobius"/>
    </source>
</evidence>
<name>A0A8J5L5E4_ZINOF</name>
<protein>
    <recommendedName>
        <fullName evidence="3">C2H2-type domain-containing protein</fullName>
    </recommendedName>
</protein>
<dbReference type="Proteomes" id="UP000734854">
    <property type="component" value="Unassembled WGS sequence"/>
</dbReference>